<sequence length="425" mass="48944">MLSPSELSHYLSELPKDLTLKISSKQYKVNKEFASSLSNYISKKITENPKLNTILIEQPDPFNIFSIVVSFLNGKKIDITPDNDYALFIFATFLEIQSLKSLTEESLHSPLSVDNIIQRILNENENIPNNYISFFEENIEPIIRFHLSQTKDIEESKIFNLDPLLLSKIIHSDNSRFANDSSRYSFALNCCQAFYSKYEDPEQLSLFISSDDISKIPDDVIRQVITNEHYDILDGQFQSIMLAQRLVSEIISLQNQIIEVNQEFSQHEEELKAIREEDERIMEQKTNSDIKLNEVGQRRYKLAQSLLNSAGFIDKKAPSLSQFIVYKSITDAINTNLSSLDQKCENLKRILIKISGTKVIYADLRAKGLELTKQFESLLKSLYAMMNMLVPNEDDINELIEEFRQISKKLHQMADTLVNLDGNEQ</sequence>
<organism evidence="3 4">
    <name type="scientific">Tritrichomonas musculus</name>
    <dbReference type="NCBI Taxonomy" id="1915356"/>
    <lineage>
        <taxon>Eukaryota</taxon>
        <taxon>Metamonada</taxon>
        <taxon>Parabasalia</taxon>
        <taxon>Tritrichomonadida</taxon>
        <taxon>Tritrichomonadidae</taxon>
        <taxon>Tritrichomonas</taxon>
    </lineage>
</organism>
<dbReference type="Pfam" id="PF00651">
    <property type="entry name" value="BTB"/>
    <property type="match status" value="1"/>
</dbReference>
<gene>
    <name evidence="3" type="ORF">M9Y10_027389</name>
</gene>
<accession>A0ABR2H4Q7</accession>
<dbReference type="PROSITE" id="PS50097">
    <property type="entry name" value="BTB"/>
    <property type="match status" value="1"/>
</dbReference>
<dbReference type="Gene3D" id="3.30.710.10">
    <property type="entry name" value="Potassium Channel Kv1.1, Chain A"/>
    <property type="match status" value="1"/>
</dbReference>
<dbReference type="SUPFAM" id="SSF54695">
    <property type="entry name" value="POZ domain"/>
    <property type="match status" value="1"/>
</dbReference>
<evidence type="ECO:0000313" key="3">
    <source>
        <dbReference type="EMBL" id="KAK8841189.1"/>
    </source>
</evidence>
<evidence type="ECO:0000313" key="4">
    <source>
        <dbReference type="Proteomes" id="UP001470230"/>
    </source>
</evidence>
<dbReference type="EMBL" id="JAPFFF010000042">
    <property type="protein sequence ID" value="KAK8841189.1"/>
    <property type="molecule type" value="Genomic_DNA"/>
</dbReference>
<dbReference type="SMART" id="SM00225">
    <property type="entry name" value="BTB"/>
    <property type="match status" value="1"/>
</dbReference>
<feature type="domain" description="BTB" evidence="2">
    <location>
        <begin position="16"/>
        <end position="81"/>
    </location>
</feature>
<proteinExistence type="predicted"/>
<protein>
    <recommendedName>
        <fullName evidence="2">BTB domain-containing protein</fullName>
    </recommendedName>
</protein>
<comment type="caution">
    <text evidence="3">The sequence shown here is derived from an EMBL/GenBank/DDBJ whole genome shotgun (WGS) entry which is preliminary data.</text>
</comment>
<evidence type="ECO:0000259" key="2">
    <source>
        <dbReference type="PROSITE" id="PS50097"/>
    </source>
</evidence>
<dbReference type="Proteomes" id="UP001470230">
    <property type="component" value="Unassembled WGS sequence"/>
</dbReference>
<name>A0ABR2H4Q7_9EUKA</name>
<keyword evidence="4" id="KW-1185">Reference proteome</keyword>
<evidence type="ECO:0000256" key="1">
    <source>
        <dbReference type="SAM" id="Coils"/>
    </source>
</evidence>
<dbReference type="InterPro" id="IPR011333">
    <property type="entry name" value="SKP1/BTB/POZ_sf"/>
</dbReference>
<keyword evidence="1" id="KW-0175">Coiled coil</keyword>
<feature type="coiled-coil region" evidence="1">
    <location>
        <begin position="243"/>
        <end position="284"/>
    </location>
</feature>
<reference evidence="3 4" key="1">
    <citation type="submission" date="2024-04" db="EMBL/GenBank/DDBJ databases">
        <title>Tritrichomonas musculus Genome.</title>
        <authorList>
            <person name="Alves-Ferreira E."/>
            <person name="Grigg M."/>
            <person name="Lorenzi H."/>
            <person name="Galac M."/>
        </authorList>
    </citation>
    <scope>NUCLEOTIDE SEQUENCE [LARGE SCALE GENOMIC DNA]</scope>
    <source>
        <strain evidence="3 4">EAF2021</strain>
    </source>
</reference>
<dbReference type="InterPro" id="IPR000210">
    <property type="entry name" value="BTB/POZ_dom"/>
</dbReference>